<comment type="caution">
    <text evidence="1">The sequence shown here is derived from an EMBL/GenBank/DDBJ whole genome shotgun (WGS) entry which is preliminary data.</text>
</comment>
<dbReference type="AlphaFoldDB" id="A0AAD8M7L0"/>
<reference evidence="1" key="1">
    <citation type="submission" date="2023-02" db="EMBL/GenBank/DDBJ databases">
        <title>Genome of toxic invasive species Heracleum sosnowskyi carries increased number of genes despite the absence of recent whole-genome duplications.</title>
        <authorList>
            <person name="Schelkunov M."/>
            <person name="Shtratnikova V."/>
            <person name="Makarenko M."/>
            <person name="Klepikova A."/>
            <person name="Omelchenko D."/>
            <person name="Novikova G."/>
            <person name="Obukhova E."/>
            <person name="Bogdanov V."/>
            <person name="Penin A."/>
            <person name="Logacheva M."/>
        </authorList>
    </citation>
    <scope>NUCLEOTIDE SEQUENCE</scope>
    <source>
        <strain evidence="1">Hsosn_3</strain>
        <tissue evidence="1">Leaf</tissue>
    </source>
</reference>
<evidence type="ECO:0000313" key="2">
    <source>
        <dbReference type="Proteomes" id="UP001237642"/>
    </source>
</evidence>
<evidence type="ECO:0000313" key="1">
    <source>
        <dbReference type="EMBL" id="KAK1362118.1"/>
    </source>
</evidence>
<dbReference type="EMBL" id="JAUIZM010000010">
    <property type="protein sequence ID" value="KAK1362118.1"/>
    <property type="molecule type" value="Genomic_DNA"/>
</dbReference>
<accession>A0AAD8M7L0</accession>
<dbReference type="Proteomes" id="UP001237642">
    <property type="component" value="Unassembled WGS sequence"/>
</dbReference>
<protein>
    <submittedName>
        <fullName evidence="1">Uncharacterized protein</fullName>
    </submittedName>
</protein>
<keyword evidence="2" id="KW-1185">Reference proteome</keyword>
<reference evidence="1" key="2">
    <citation type="submission" date="2023-05" db="EMBL/GenBank/DDBJ databases">
        <authorList>
            <person name="Schelkunov M.I."/>
        </authorList>
    </citation>
    <scope>NUCLEOTIDE SEQUENCE</scope>
    <source>
        <strain evidence="1">Hsosn_3</strain>
        <tissue evidence="1">Leaf</tissue>
    </source>
</reference>
<name>A0AAD8M7L0_9APIA</name>
<sequence>MDFVTKDNIAVEVERCLSVKLLNHMDCVLYNAVTKDDIHVLQGRPSVDKERTAAGSTVLHLACQRRSIKYCEWEVLNYECHTPWDVLQNRRSNTLSGDHTLTRIVLRRANHKRQQYLPLQDLEMEDPENGKNEKQREMEIERKYPWHVVGATRSAADSQLRELPLSVMPIANVIGK</sequence>
<proteinExistence type="predicted"/>
<organism evidence="1 2">
    <name type="scientific">Heracleum sosnowskyi</name>
    <dbReference type="NCBI Taxonomy" id="360622"/>
    <lineage>
        <taxon>Eukaryota</taxon>
        <taxon>Viridiplantae</taxon>
        <taxon>Streptophyta</taxon>
        <taxon>Embryophyta</taxon>
        <taxon>Tracheophyta</taxon>
        <taxon>Spermatophyta</taxon>
        <taxon>Magnoliopsida</taxon>
        <taxon>eudicotyledons</taxon>
        <taxon>Gunneridae</taxon>
        <taxon>Pentapetalae</taxon>
        <taxon>asterids</taxon>
        <taxon>campanulids</taxon>
        <taxon>Apiales</taxon>
        <taxon>Apiaceae</taxon>
        <taxon>Apioideae</taxon>
        <taxon>apioid superclade</taxon>
        <taxon>Tordylieae</taxon>
        <taxon>Tordyliinae</taxon>
        <taxon>Heracleum</taxon>
    </lineage>
</organism>
<gene>
    <name evidence="1" type="ORF">POM88_046592</name>
</gene>